<feature type="non-terminal residue" evidence="1">
    <location>
        <position position="1"/>
    </location>
</feature>
<proteinExistence type="predicted"/>
<evidence type="ECO:0000313" key="2">
    <source>
        <dbReference type="Proteomes" id="UP000567293"/>
    </source>
</evidence>
<dbReference type="GO" id="GO:0006508">
    <property type="term" value="P:proteolysis"/>
    <property type="evidence" value="ECO:0007669"/>
    <property type="project" value="InterPro"/>
</dbReference>
<dbReference type="AlphaFoldDB" id="A0A7V8SW38"/>
<comment type="caution">
    <text evidence="1">The sequence shown here is derived from an EMBL/GenBank/DDBJ whole genome shotgun (WGS) entry which is preliminary data.</text>
</comment>
<dbReference type="InterPro" id="IPR029058">
    <property type="entry name" value="AB_hydrolase_fold"/>
</dbReference>
<reference evidence="1" key="1">
    <citation type="submission" date="2020-06" db="EMBL/GenBank/DDBJ databases">
        <title>Legume-microbial interactions unlock mineral nutrients during tropical forest succession.</title>
        <authorList>
            <person name="Epihov D.Z."/>
        </authorList>
    </citation>
    <scope>NUCLEOTIDE SEQUENCE [LARGE SCALE GENOMIC DNA]</scope>
    <source>
        <strain evidence="1">Pan2503</strain>
    </source>
</reference>
<dbReference type="EMBL" id="JACDQQ010000583">
    <property type="protein sequence ID" value="MBA0084509.1"/>
    <property type="molecule type" value="Genomic_DNA"/>
</dbReference>
<organism evidence="1 2">
    <name type="scientific">Candidatus Acidiferrum panamense</name>
    <dbReference type="NCBI Taxonomy" id="2741543"/>
    <lineage>
        <taxon>Bacteria</taxon>
        <taxon>Pseudomonadati</taxon>
        <taxon>Acidobacteriota</taxon>
        <taxon>Terriglobia</taxon>
        <taxon>Candidatus Acidiferrales</taxon>
        <taxon>Candidatus Acidiferrum</taxon>
    </lineage>
</organism>
<gene>
    <name evidence="1" type="ORF">HRJ53_05905</name>
</gene>
<dbReference type="Pfam" id="PF00450">
    <property type="entry name" value="Peptidase_S10"/>
    <property type="match status" value="1"/>
</dbReference>
<evidence type="ECO:0000313" key="1">
    <source>
        <dbReference type="EMBL" id="MBA0084509.1"/>
    </source>
</evidence>
<protein>
    <submittedName>
        <fullName evidence="1">Peptidase S10</fullName>
    </submittedName>
</protein>
<dbReference type="GO" id="GO:0004185">
    <property type="term" value="F:serine-type carboxypeptidase activity"/>
    <property type="evidence" value="ECO:0007669"/>
    <property type="project" value="InterPro"/>
</dbReference>
<accession>A0A7V8SW38</accession>
<dbReference type="Gene3D" id="3.40.50.1820">
    <property type="entry name" value="alpha/beta hydrolase"/>
    <property type="match status" value="1"/>
</dbReference>
<sequence>ISFVYNGGPGSASLFTHMGMGPKRVVLTPDGHGMPAPYTVVDNEDSFLDATDLVFIDAISTGFSRPAPGEAPNQFHGIIADANWFSDFIYAYVTRNDRWSSPKFLIGESYGTTRSAELAGVLQERHQIYLSGIVLLSSVAFANWGADNRFEFFLPTYVTTAWYHHLLASDLQNLAIEQVAQQAREFAHGEYAQALEKGDALSAAEHQKVVADLARFTGLTPKYIEETNLRISPFRWFKELERDKRRTIGRLDSRFEGMDVDAAGERVEYDPSEASYEGAFVATFHDYVRRELKWDSDAYYTVSANVRPWDQAGNTEVAEVLRAAMTQQTYLKVLVLCGYYDVATPFNGIENTFAHMNLEPPVRKNVSFAYYEAGHMMYIDEKEHHKLHKDVDEFVNAAHAR</sequence>
<dbReference type="SUPFAM" id="SSF53474">
    <property type="entry name" value="alpha/beta-Hydrolases"/>
    <property type="match status" value="1"/>
</dbReference>
<dbReference type="InterPro" id="IPR001563">
    <property type="entry name" value="Peptidase_S10"/>
</dbReference>
<dbReference type="Proteomes" id="UP000567293">
    <property type="component" value="Unassembled WGS sequence"/>
</dbReference>
<name>A0A7V8SW38_9BACT</name>
<keyword evidence="2" id="KW-1185">Reference proteome</keyword>